<accession>A0ABQ0CWE1</accession>
<dbReference type="Proteomes" id="UP001562357">
    <property type="component" value="Unassembled WGS sequence"/>
</dbReference>
<dbReference type="PANTHER" id="PTHR12461:SF101">
    <property type="entry name" value="TRNA WYBUTOSINE-SYNTHESIZING PROTEIN 4"/>
    <property type="match status" value="1"/>
</dbReference>
<feature type="domain" description="JmjC" evidence="2">
    <location>
        <begin position="343"/>
        <end position="516"/>
    </location>
</feature>
<dbReference type="InterPro" id="IPR041667">
    <property type="entry name" value="Cupin_8"/>
</dbReference>
<keyword evidence="4" id="KW-1185">Reference proteome</keyword>
<dbReference type="PANTHER" id="PTHR12461">
    <property type="entry name" value="HYPOXIA-INDUCIBLE FACTOR 1 ALPHA INHIBITOR-RELATED"/>
    <property type="match status" value="1"/>
</dbReference>
<protein>
    <recommendedName>
        <fullName evidence="2">JmjC domain-containing protein</fullName>
    </recommendedName>
</protein>
<dbReference type="SMART" id="SM00558">
    <property type="entry name" value="JmjC"/>
    <property type="match status" value="1"/>
</dbReference>
<proteinExistence type="predicted"/>
<dbReference type="Pfam" id="PF13621">
    <property type="entry name" value="Cupin_8"/>
    <property type="match status" value="1"/>
</dbReference>
<organism evidence="3 4">
    <name type="scientific">Epichloe bromicola</name>
    <dbReference type="NCBI Taxonomy" id="79588"/>
    <lineage>
        <taxon>Eukaryota</taxon>
        <taxon>Fungi</taxon>
        <taxon>Dikarya</taxon>
        <taxon>Ascomycota</taxon>
        <taxon>Pezizomycotina</taxon>
        <taxon>Sordariomycetes</taxon>
        <taxon>Hypocreomycetidae</taxon>
        <taxon>Hypocreales</taxon>
        <taxon>Clavicipitaceae</taxon>
        <taxon>Epichloe</taxon>
    </lineage>
</organism>
<feature type="region of interest" description="Disordered" evidence="1">
    <location>
        <begin position="177"/>
        <end position="243"/>
    </location>
</feature>
<sequence>MTSARESLLSWYRDATQELVNSAPASTDGGQLLDGEGAAMNHLLRRQAASLLRLHDSVTKKEEKKEEDPDGGPVVNTQLLRQRLEDLASISTSKFYAYRYDLVPHHWRQIYTDTLILTTFDDILGSLLAPQNTGWLTRRALDGVVEKLDRAIITAGGAGVLGGAWIEKTVQLLEKLDSDSYVPPPPPRAAKTDEEPPPPKRVKVKIGPPEPEPEPSEEHDAGFLNLFPPDEPHGRPALAEDRSCPRHKGWSLAAFETYMSGGASARPPRPVIFTDLASSWPALTDRPWKSRRYLLGRTFRGRRLVPVEVGRSYVDDGWGQEMVPFGEFLSRYVDADAPAAQTGYLAQHDLFRQIPALRSDISVPDFCWSPVPGHPTDEERNRPALEVPQLNAWFGPARTITPLHTDGYHNLLVQVVGTKYVRLYPPWTEGMRPRGVEDGVDMSNTSALDLGVMEGWDEAGEGGVTAEDMRQAKRDLEGTEYWECILGEGDTLLIPMGWWHYVRSLSVSFSVSFWWN</sequence>
<comment type="caution">
    <text evidence="3">The sequence shown here is derived from an EMBL/GenBank/DDBJ whole genome shotgun (WGS) entry which is preliminary data.</text>
</comment>
<gene>
    <name evidence="3" type="primary">g6023</name>
    <name evidence="3" type="ORF">EsDP_00006023</name>
</gene>
<dbReference type="InterPro" id="IPR003347">
    <property type="entry name" value="JmjC_dom"/>
</dbReference>
<evidence type="ECO:0000313" key="4">
    <source>
        <dbReference type="Proteomes" id="UP001562357"/>
    </source>
</evidence>
<evidence type="ECO:0000256" key="1">
    <source>
        <dbReference type="SAM" id="MobiDB-lite"/>
    </source>
</evidence>
<dbReference type="Gene3D" id="2.60.120.650">
    <property type="entry name" value="Cupin"/>
    <property type="match status" value="1"/>
</dbReference>
<dbReference type="PROSITE" id="PS51184">
    <property type="entry name" value="JMJC"/>
    <property type="match status" value="1"/>
</dbReference>
<feature type="compositionally biased region" description="Basic and acidic residues" evidence="1">
    <location>
        <begin position="230"/>
        <end position="243"/>
    </location>
</feature>
<evidence type="ECO:0000313" key="3">
    <source>
        <dbReference type="EMBL" id="GAB0137769.1"/>
    </source>
</evidence>
<name>A0ABQ0CWE1_9HYPO</name>
<dbReference type="SUPFAM" id="SSF51197">
    <property type="entry name" value="Clavaminate synthase-like"/>
    <property type="match status" value="1"/>
</dbReference>
<reference evidence="4" key="1">
    <citation type="submission" date="2024-06" db="EMBL/GenBank/DDBJ databases">
        <title>Draft Genome Sequences of Epichloe bromicola Strains Isolated from Elymus ciliaris.</title>
        <authorList>
            <consortium name="Epichloe bromicola genome sequencing consortium"/>
            <person name="Miura A."/>
            <person name="Imano S."/>
            <person name="Ashida A."/>
            <person name="Sato I."/>
            <person name="Chiba S."/>
            <person name="Tanaka A."/>
            <person name="Camagna M."/>
            <person name="Takemoto D."/>
        </authorList>
    </citation>
    <scope>NUCLEOTIDE SEQUENCE [LARGE SCALE GENOMIC DNA]</scope>
    <source>
        <strain evidence="4">DP</strain>
    </source>
</reference>
<evidence type="ECO:0000259" key="2">
    <source>
        <dbReference type="PROSITE" id="PS51184"/>
    </source>
</evidence>
<dbReference type="EMBL" id="BAAFGZ010000315">
    <property type="protein sequence ID" value="GAB0137769.1"/>
    <property type="molecule type" value="Genomic_DNA"/>
</dbReference>